<evidence type="ECO:0000313" key="2">
    <source>
        <dbReference type="Proteomes" id="UP000321617"/>
    </source>
</evidence>
<protein>
    <submittedName>
        <fullName evidence="1">Uncharacterized protein</fullName>
    </submittedName>
</protein>
<keyword evidence="2" id="KW-1185">Reference proteome</keyword>
<sequence>MAHLNGVADRLLARLIGGTPNACQWRDCGGNCIRRCCTGQGCGLCICPV</sequence>
<name>A0A562URV0_9ACTN</name>
<reference evidence="1 2" key="1">
    <citation type="journal article" date="2013" name="Stand. Genomic Sci.">
        <title>Genomic Encyclopedia of Type Strains, Phase I: The one thousand microbial genomes (KMG-I) project.</title>
        <authorList>
            <person name="Kyrpides N.C."/>
            <person name="Woyke T."/>
            <person name="Eisen J.A."/>
            <person name="Garrity G."/>
            <person name="Lilburn T.G."/>
            <person name="Beck B.J."/>
            <person name="Whitman W.B."/>
            <person name="Hugenholtz P."/>
            <person name="Klenk H.P."/>
        </authorList>
    </citation>
    <scope>NUCLEOTIDE SEQUENCE [LARGE SCALE GENOMIC DNA]</scope>
    <source>
        <strain evidence="1 2">DSM 45044</strain>
    </source>
</reference>
<accession>A0A562URV0</accession>
<comment type="caution">
    <text evidence="1">The sequence shown here is derived from an EMBL/GenBank/DDBJ whole genome shotgun (WGS) entry which is preliminary data.</text>
</comment>
<dbReference type="Proteomes" id="UP000321617">
    <property type="component" value="Unassembled WGS sequence"/>
</dbReference>
<gene>
    <name evidence="1" type="ORF">LX16_4568</name>
</gene>
<organism evidence="1 2">
    <name type="scientific">Stackebrandtia albiflava</name>
    <dbReference type="NCBI Taxonomy" id="406432"/>
    <lineage>
        <taxon>Bacteria</taxon>
        <taxon>Bacillati</taxon>
        <taxon>Actinomycetota</taxon>
        <taxon>Actinomycetes</taxon>
        <taxon>Glycomycetales</taxon>
        <taxon>Glycomycetaceae</taxon>
        <taxon>Stackebrandtia</taxon>
    </lineage>
</organism>
<dbReference type="EMBL" id="VLLL01000008">
    <property type="protein sequence ID" value="TWJ08340.1"/>
    <property type="molecule type" value="Genomic_DNA"/>
</dbReference>
<dbReference type="RefSeq" id="WP_158645699.1">
    <property type="nucleotide sequence ID" value="NZ_BAABIJ010000004.1"/>
</dbReference>
<evidence type="ECO:0000313" key="1">
    <source>
        <dbReference type="EMBL" id="TWJ08340.1"/>
    </source>
</evidence>
<proteinExistence type="predicted"/>
<dbReference type="AlphaFoldDB" id="A0A562URV0"/>